<dbReference type="Gene3D" id="2.60.120.260">
    <property type="entry name" value="Galactose-binding domain-like"/>
    <property type="match status" value="1"/>
</dbReference>
<dbReference type="EMBL" id="BAABME010017358">
    <property type="protein sequence ID" value="GAA0149778.1"/>
    <property type="molecule type" value="Genomic_DNA"/>
</dbReference>
<reference evidence="4 5" key="1">
    <citation type="submission" date="2024-01" db="EMBL/GenBank/DDBJ databases">
        <title>The complete chloroplast genome sequence of Lithospermum erythrorhizon: insights into the phylogenetic relationship among Boraginaceae species and the maternal lineages of purple gromwells.</title>
        <authorList>
            <person name="Okada T."/>
            <person name="Watanabe K."/>
        </authorList>
    </citation>
    <scope>NUCLEOTIDE SEQUENCE [LARGE SCALE GENOMIC DNA]</scope>
</reference>
<dbReference type="GO" id="GO:0016829">
    <property type="term" value="F:lyase activity"/>
    <property type="evidence" value="ECO:0007669"/>
    <property type="project" value="UniProtKB-KW"/>
</dbReference>
<accession>A0AAV3PHY0</accession>
<evidence type="ECO:0000313" key="4">
    <source>
        <dbReference type="EMBL" id="GAA0149778.1"/>
    </source>
</evidence>
<dbReference type="Pfam" id="PF14686">
    <property type="entry name" value="fn3_3"/>
    <property type="match status" value="1"/>
</dbReference>
<keyword evidence="1" id="KW-0732">Signal</keyword>
<dbReference type="InterPro" id="IPR029413">
    <property type="entry name" value="RG-lyase_II"/>
</dbReference>
<evidence type="ECO:0000259" key="3">
    <source>
        <dbReference type="Pfam" id="PF14686"/>
    </source>
</evidence>
<dbReference type="PANTHER" id="PTHR32018:SF18">
    <property type="entry name" value="RHAMNOGALACTURONAN ENDOLYASE"/>
    <property type="match status" value="1"/>
</dbReference>
<dbReference type="InterPro" id="IPR029411">
    <property type="entry name" value="RG-lyase_III"/>
</dbReference>
<dbReference type="Pfam" id="PF14683">
    <property type="entry name" value="CBM-like"/>
    <property type="match status" value="1"/>
</dbReference>
<dbReference type="PANTHER" id="PTHR32018">
    <property type="entry name" value="RHAMNOGALACTURONATE LYASE FAMILY PROTEIN"/>
    <property type="match status" value="1"/>
</dbReference>
<evidence type="ECO:0000256" key="1">
    <source>
        <dbReference type="ARBA" id="ARBA00022729"/>
    </source>
</evidence>
<dbReference type="InterPro" id="IPR051850">
    <property type="entry name" value="Polysacch_Lyase_4"/>
</dbReference>
<feature type="domain" description="Rhamnogalacturonan lyase" evidence="2">
    <location>
        <begin position="132"/>
        <end position="324"/>
    </location>
</feature>
<dbReference type="CDD" id="cd10317">
    <property type="entry name" value="RGL4_C"/>
    <property type="match status" value="1"/>
</dbReference>
<feature type="domain" description="Rhamnogalacturonan lyase" evidence="3">
    <location>
        <begin position="46"/>
        <end position="117"/>
    </location>
</feature>
<organism evidence="4 5">
    <name type="scientific">Lithospermum erythrorhizon</name>
    <name type="common">Purple gromwell</name>
    <name type="synonym">Lithospermum officinale var. erythrorhizon</name>
    <dbReference type="NCBI Taxonomy" id="34254"/>
    <lineage>
        <taxon>Eukaryota</taxon>
        <taxon>Viridiplantae</taxon>
        <taxon>Streptophyta</taxon>
        <taxon>Embryophyta</taxon>
        <taxon>Tracheophyta</taxon>
        <taxon>Spermatophyta</taxon>
        <taxon>Magnoliopsida</taxon>
        <taxon>eudicotyledons</taxon>
        <taxon>Gunneridae</taxon>
        <taxon>Pentapetalae</taxon>
        <taxon>asterids</taxon>
        <taxon>lamiids</taxon>
        <taxon>Boraginales</taxon>
        <taxon>Boraginaceae</taxon>
        <taxon>Boraginoideae</taxon>
        <taxon>Lithospermeae</taxon>
        <taxon>Lithospermum</taxon>
    </lineage>
</organism>
<sequence length="330" mass="37926">MIEEKRKWPYDFPLSPDYSHANQRGALTGHLMIQDRYISKYVFPANSAYVGLAPPGEVGSWQMDSNGYQFWTRTNEHGYFNIKNIRPGTYNLYAWVPGILGDYKFNDEIQISPGGQNSLKVLTFEPPRNGPTLWEIGIPDRTAAEFFIPDPNPGLRDHLYYTNHREKYRQYGLWSRYTDIYPNGDLVYTVGKSDYGKDWFFAHVSRRVGQGGRVTYAPTTWQIRFQLQNVNRRGIYTVRIALASASYGVIEVRINDPKRQRPNFGTDHIGDDNAIARHGIHGLYWLFSFQVPGSELVEGANTMYLMQSSNGGPFYGVMYDYIRLEGPGRN</sequence>
<evidence type="ECO:0000313" key="5">
    <source>
        <dbReference type="Proteomes" id="UP001454036"/>
    </source>
</evidence>
<dbReference type="GO" id="GO:0030246">
    <property type="term" value="F:carbohydrate binding"/>
    <property type="evidence" value="ECO:0007669"/>
    <property type="project" value="InterPro"/>
</dbReference>
<dbReference type="SUPFAM" id="SSF49785">
    <property type="entry name" value="Galactose-binding domain-like"/>
    <property type="match status" value="1"/>
</dbReference>
<gene>
    <name evidence="4" type="ORF">LIER_36991</name>
</gene>
<dbReference type="AlphaFoldDB" id="A0AAV3PHY0"/>
<dbReference type="Proteomes" id="UP001454036">
    <property type="component" value="Unassembled WGS sequence"/>
</dbReference>
<dbReference type="SUPFAM" id="SSF49452">
    <property type="entry name" value="Starch-binding domain-like"/>
    <property type="match status" value="1"/>
</dbReference>
<keyword evidence="4" id="KW-0456">Lyase</keyword>
<dbReference type="FunFam" id="2.60.40.1120:FF:000033">
    <property type="entry name" value="Rhamnogalacturonate lyase B"/>
    <property type="match status" value="1"/>
</dbReference>
<dbReference type="Gene3D" id="2.60.40.1120">
    <property type="entry name" value="Carboxypeptidase-like, regulatory domain"/>
    <property type="match status" value="1"/>
</dbReference>
<comment type="caution">
    <text evidence="4">The sequence shown here is derived from an EMBL/GenBank/DDBJ whole genome shotgun (WGS) entry which is preliminary data.</text>
</comment>
<name>A0AAV3PHY0_LITER</name>
<dbReference type="InterPro" id="IPR008979">
    <property type="entry name" value="Galactose-bd-like_sf"/>
</dbReference>
<dbReference type="InterPro" id="IPR013784">
    <property type="entry name" value="Carb-bd-like_fold"/>
</dbReference>
<keyword evidence="5" id="KW-1185">Reference proteome</keyword>
<protein>
    <submittedName>
        <fullName evidence="4">Lyase</fullName>
    </submittedName>
</protein>
<evidence type="ECO:0000259" key="2">
    <source>
        <dbReference type="Pfam" id="PF14683"/>
    </source>
</evidence>
<dbReference type="CDD" id="cd10316">
    <property type="entry name" value="RGL4_M"/>
    <property type="match status" value="1"/>
</dbReference>
<proteinExistence type="predicted"/>